<evidence type="ECO:0000313" key="2">
    <source>
        <dbReference type="EMBL" id="CAK0806630.1"/>
    </source>
</evidence>
<dbReference type="Proteomes" id="UP001189429">
    <property type="component" value="Unassembled WGS sequence"/>
</dbReference>
<feature type="non-terminal residue" evidence="2">
    <location>
        <position position="1"/>
    </location>
</feature>
<comment type="caution">
    <text evidence="2">The sequence shown here is derived from an EMBL/GenBank/DDBJ whole genome shotgun (WGS) entry which is preliminary data.</text>
</comment>
<proteinExistence type="predicted"/>
<evidence type="ECO:0000313" key="3">
    <source>
        <dbReference type="Proteomes" id="UP001189429"/>
    </source>
</evidence>
<name>A0ABN9QKM0_9DINO</name>
<protein>
    <recommendedName>
        <fullName evidence="4">V-type proton ATPase subunit a</fullName>
    </recommendedName>
</protein>
<reference evidence="2" key="1">
    <citation type="submission" date="2023-10" db="EMBL/GenBank/DDBJ databases">
        <authorList>
            <person name="Chen Y."/>
            <person name="Shah S."/>
            <person name="Dougan E. K."/>
            <person name="Thang M."/>
            <person name="Chan C."/>
        </authorList>
    </citation>
    <scope>NUCLEOTIDE SEQUENCE [LARGE SCALE GENOMIC DNA]</scope>
</reference>
<feature type="non-terminal residue" evidence="2">
    <location>
        <position position="112"/>
    </location>
</feature>
<dbReference type="EMBL" id="CAUYUJ010003757">
    <property type="protein sequence ID" value="CAK0806630.1"/>
    <property type="molecule type" value="Genomic_DNA"/>
</dbReference>
<feature type="compositionally biased region" description="Basic residues" evidence="1">
    <location>
        <begin position="7"/>
        <end position="17"/>
    </location>
</feature>
<organism evidence="2 3">
    <name type="scientific">Prorocentrum cordatum</name>
    <dbReference type="NCBI Taxonomy" id="2364126"/>
    <lineage>
        <taxon>Eukaryota</taxon>
        <taxon>Sar</taxon>
        <taxon>Alveolata</taxon>
        <taxon>Dinophyceae</taxon>
        <taxon>Prorocentrales</taxon>
        <taxon>Prorocentraceae</taxon>
        <taxon>Prorocentrum</taxon>
    </lineage>
</organism>
<sequence length="112" mass="11997">GCQIAGSRRRPAHCARARRGDGGARPRAPPSPPRQRPSTRSGWAVRPPRTLAARGEPLRSQAENDRIAMIPAMGQAEEKQRAVASEQVVRASAELRDLALSVCFGCKLSSSA</sequence>
<evidence type="ECO:0008006" key="4">
    <source>
        <dbReference type="Google" id="ProtNLM"/>
    </source>
</evidence>
<feature type="region of interest" description="Disordered" evidence="1">
    <location>
        <begin position="1"/>
        <end position="64"/>
    </location>
</feature>
<keyword evidence="3" id="KW-1185">Reference proteome</keyword>
<evidence type="ECO:0000256" key="1">
    <source>
        <dbReference type="SAM" id="MobiDB-lite"/>
    </source>
</evidence>
<accession>A0ABN9QKM0</accession>
<gene>
    <name evidence="2" type="ORF">PCOR1329_LOCUS12787</name>
</gene>